<dbReference type="RefSeq" id="XP_032813824.1">
    <property type="nucleotide sequence ID" value="XM_032957933.1"/>
</dbReference>
<evidence type="ECO:0000256" key="12">
    <source>
        <dbReference type="SAM" id="Coils"/>
    </source>
</evidence>
<comment type="subcellular location">
    <subcellularLocation>
        <location evidence="2">Cytoplasm</location>
        <location evidence="2">Cytoskeleton</location>
        <location evidence="2">Cilium basal body</location>
    </subcellularLocation>
    <subcellularLocation>
        <location evidence="1">Cytoplasm</location>
        <location evidence="1">Cytoskeleton</location>
        <location evidence="1">Microtubule organizing center</location>
        <location evidence="1">Centrosome</location>
        <location evidence="1">Centriole</location>
    </subcellularLocation>
</comment>
<accession>A0AAJ7T9M4</accession>
<keyword evidence="15" id="KW-1185">Reference proteome</keyword>
<dbReference type="InterPro" id="IPR051241">
    <property type="entry name" value="DZIP_RILPL"/>
</dbReference>
<proteinExistence type="inferred from homology"/>
<feature type="compositionally biased region" description="Low complexity" evidence="13">
    <location>
        <begin position="797"/>
        <end position="807"/>
    </location>
</feature>
<feature type="compositionally biased region" description="Acidic residues" evidence="13">
    <location>
        <begin position="429"/>
        <end position="440"/>
    </location>
</feature>
<evidence type="ECO:0000256" key="2">
    <source>
        <dbReference type="ARBA" id="ARBA00004120"/>
    </source>
</evidence>
<evidence type="ECO:0000256" key="11">
    <source>
        <dbReference type="PROSITE-ProRule" id="PRU00042"/>
    </source>
</evidence>
<dbReference type="RefSeq" id="XP_032813823.1">
    <property type="nucleotide sequence ID" value="XM_032957932.1"/>
</dbReference>
<dbReference type="RefSeq" id="XP_032813821.1">
    <property type="nucleotide sequence ID" value="XM_032957930.1"/>
</dbReference>
<evidence type="ECO:0000256" key="5">
    <source>
        <dbReference type="ARBA" id="ARBA00022723"/>
    </source>
</evidence>
<evidence type="ECO:0000313" key="19">
    <source>
        <dbReference type="RefSeq" id="XP_032813824.1"/>
    </source>
</evidence>
<dbReference type="AlphaFoldDB" id="A0AAJ7T9M4"/>
<dbReference type="GO" id="GO:0005737">
    <property type="term" value="C:cytoplasm"/>
    <property type="evidence" value="ECO:0007669"/>
    <property type="project" value="TreeGrafter"/>
</dbReference>
<evidence type="ECO:0000256" key="8">
    <source>
        <dbReference type="ARBA" id="ARBA00023054"/>
    </source>
</evidence>
<evidence type="ECO:0000256" key="13">
    <source>
        <dbReference type="SAM" id="MobiDB-lite"/>
    </source>
</evidence>
<evidence type="ECO:0000256" key="6">
    <source>
        <dbReference type="ARBA" id="ARBA00022771"/>
    </source>
</evidence>
<dbReference type="InterPro" id="IPR032714">
    <property type="entry name" value="DZIP1_N"/>
</dbReference>
<gene>
    <name evidence="16 17 18 19" type="primary">DZIP1L</name>
</gene>
<dbReference type="GO" id="GO:0036064">
    <property type="term" value="C:ciliary basal body"/>
    <property type="evidence" value="ECO:0007669"/>
    <property type="project" value="TreeGrafter"/>
</dbReference>
<name>A0AAJ7T9M4_PETMA</name>
<dbReference type="GO" id="GO:0005814">
    <property type="term" value="C:centriole"/>
    <property type="evidence" value="ECO:0007669"/>
    <property type="project" value="UniProtKB-SubCell"/>
</dbReference>
<evidence type="ECO:0000256" key="9">
    <source>
        <dbReference type="ARBA" id="ARBA00023212"/>
    </source>
</evidence>
<evidence type="ECO:0000313" key="17">
    <source>
        <dbReference type="RefSeq" id="XP_032813822.1"/>
    </source>
</evidence>
<feature type="compositionally biased region" description="Acidic residues" evidence="13">
    <location>
        <begin position="863"/>
        <end position="873"/>
    </location>
</feature>
<feature type="compositionally biased region" description="Low complexity" evidence="13">
    <location>
        <begin position="618"/>
        <end position="630"/>
    </location>
</feature>
<feature type="compositionally biased region" description="Basic and acidic residues" evidence="13">
    <location>
        <begin position="334"/>
        <end position="347"/>
    </location>
</feature>
<evidence type="ECO:0000256" key="7">
    <source>
        <dbReference type="ARBA" id="ARBA00022833"/>
    </source>
</evidence>
<organism evidence="15 17">
    <name type="scientific">Petromyzon marinus</name>
    <name type="common">Sea lamprey</name>
    <dbReference type="NCBI Taxonomy" id="7757"/>
    <lineage>
        <taxon>Eukaryota</taxon>
        <taxon>Metazoa</taxon>
        <taxon>Chordata</taxon>
        <taxon>Craniata</taxon>
        <taxon>Vertebrata</taxon>
        <taxon>Cyclostomata</taxon>
        <taxon>Hyperoartia</taxon>
        <taxon>Petromyzontiformes</taxon>
        <taxon>Petromyzontidae</taxon>
        <taxon>Petromyzon</taxon>
    </lineage>
</organism>
<evidence type="ECO:0000313" key="15">
    <source>
        <dbReference type="Proteomes" id="UP001318040"/>
    </source>
</evidence>
<dbReference type="InterPro" id="IPR058883">
    <property type="entry name" value="DZIP1_dom"/>
</dbReference>
<evidence type="ECO:0000256" key="4">
    <source>
        <dbReference type="ARBA" id="ARBA00022490"/>
    </source>
</evidence>
<dbReference type="KEGG" id="pmrn:116944367"/>
<evidence type="ECO:0000256" key="10">
    <source>
        <dbReference type="ARBA" id="ARBA00023273"/>
    </source>
</evidence>
<feature type="coiled-coil region" evidence="12">
    <location>
        <begin position="127"/>
        <end position="157"/>
    </location>
</feature>
<evidence type="ECO:0000256" key="1">
    <source>
        <dbReference type="ARBA" id="ARBA00004114"/>
    </source>
</evidence>
<dbReference type="Pfam" id="PF13815">
    <property type="entry name" value="Dzip-like_N"/>
    <property type="match status" value="1"/>
</dbReference>
<dbReference type="Pfam" id="PF25977">
    <property type="entry name" value="DZIP1"/>
    <property type="match status" value="1"/>
</dbReference>
<evidence type="ECO:0000313" key="16">
    <source>
        <dbReference type="RefSeq" id="XP_032813821.1"/>
    </source>
</evidence>
<feature type="region of interest" description="Disordered" evidence="13">
    <location>
        <begin position="323"/>
        <end position="347"/>
    </location>
</feature>
<reference evidence="16 17" key="1">
    <citation type="submission" date="2025-04" db="UniProtKB">
        <authorList>
            <consortium name="RefSeq"/>
        </authorList>
    </citation>
    <scope>IDENTIFICATION</scope>
    <source>
        <tissue evidence="16 17">Sperm</tissue>
    </source>
</reference>
<dbReference type="PANTHER" id="PTHR21502:SF3">
    <property type="entry name" value="CILIUM ASSEMBLY PROTEIN DZIP1L"/>
    <property type="match status" value="1"/>
</dbReference>
<feature type="compositionally biased region" description="Gly residues" evidence="13">
    <location>
        <begin position="544"/>
        <end position="560"/>
    </location>
</feature>
<dbReference type="GO" id="GO:0060271">
    <property type="term" value="P:cilium assembly"/>
    <property type="evidence" value="ECO:0007669"/>
    <property type="project" value="UniProtKB-ARBA"/>
</dbReference>
<feature type="region of interest" description="Disordered" evidence="13">
    <location>
        <begin position="515"/>
        <end position="873"/>
    </location>
</feature>
<dbReference type="GO" id="GO:0008270">
    <property type="term" value="F:zinc ion binding"/>
    <property type="evidence" value="ECO:0007669"/>
    <property type="project" value="UniProtKB-KW"/>
</dbReference>
<keyword evidence="10" id="KW-0966">Cell projection</keyword>
<dbReference type="PROSITE" id="PS00028">
    <property type="entry name" value="ZINC_FINGER_C2H2_1"/>
    <property type="match status" value="1"/>
</dbReference>
<keyword evidence="5" id="KW-0479">Metal-binding</keyword>
<dbReference type="RefSeq" id="XP_032813822.1">
    <property type="nucleotide sequence ID" value="XM_032957931.1"/>
</dbReference>
<evidence type="ECO:0000259" key="14">
    <source>
        <dbReference type="PROSITE" id="PS50157"/>
    </source>
</evidence>
<sequence>MPGQADLPIMGGSFNPGAFAGPPAYTPVLMPFKFRERREPVDWRRLGAVDVERVAREVDVATLQEYITTVTYCDVTSERCARCQAPADPLLVKLLRLAQLTVEYLVHTQGCLGAGAHAAHTRTQGLAAELGRARADAERLAEELKAARDECRRRKKLVAALQLMLQANANHYHKCQFCDKAFMNYAYLQSHVERRHQEVTEGERQKKRRVEKLEDELEGLRDQLKHTQGDLQNEREAQALLSQKEQEAHRERERGVREWQERERKAVHGEVQRTREDLQREISVLSKQNVALELRVQELGKSRTEDDMAKQNNSLMALKEQLHKQNTKMQSLQNKHEREKSQMQRDLDSLHDSLSNDQKAMSTQLSELRRLVKERDALIREQKRKIQGLSSTRVEKPQIESEEEEEEEEEEEAEEEVDAERSLQTITEATEDDSIEELESSGERRPPGPGLLRELRASLQNALDEKLEGMGVRQGARGISQQVLLSSLSVLRAQRSQATSRHARLPTIRRRLKRQLEQRVQQAQQAEAGNSGAATTVTAAPRGGKSGGARGGGSAGGPSSGGAARKPVNGVGPKKTKGTSGKAAVKSEGNPRRGSPGPQTKVIYSRPAAANVAKPRSPGKQAAGKPGAKADSGKTSNARTPAGNVRQKPRSVSFATPPFTSDDDSDISTSPPDIRKHHGPTTRMPEKGPSTNGRIARQLAEEWSDGSELESITIPGQKKPQSTAHPSPQGEKVQILSQKIERQLAKPGSKKPSGGVHVMTSTPSNNPSKASSATGQKRMNEVEDEDDNWDISSLEDAPVGGRAAARPGPVPAPRKGPSSPGRPHSTAVPITSTSKAGETLTGLKEQGSGSTLKSSLVTVTDWTNDDFSDLELS</sequence>
<feature type="region of interest" description="Disordered" evidence="13">
    <location>
        <begin position="389"/>
        <end position="451"/>
    </location>
</feature>
<feature type="domain" description="C2H2-type" evidence="14">
    <location>
        <begin position="173"/>
        <end position="201"/>
    </location>
</feature>
<keyword evidence="9" id="KW-0206">Cytoskeleton</keyword>
<comment type="similarity">
    <text evidence="3">Belongs to the DZIP C2H2-type zinc-finger protein family.</text>
</comment>
<dbReference type="InterPro" id="IPR013087">
    <property type="entry name" value="Znf_C2H2_type"/>
</dbReference>
<feature type="compositionally biased region" description="Polar residues" evidence="13">
    <location>
        <begin position="759"/>
        <end position="777"/>
    </location>
</feature>
<feature type="compositionally biased region" description="Polar residues" evidence="13">
    <location>
        <begin position="847"/>
        <end position="862"/>
    </location>
</feature>
<keyword evidence="4" id="KW-0963">Cytoplasm</keyword>
<protein>
    <submittedName>
        <fullName evidence="16 17">Zinc finger protein DZIP1L isoform X1</fullName>
    </submittedName>
</protein>
<dbReference type="PANTHER" id="PTHR21502">
    <property type="entry name" value="ZINC FINGER PROTEIN DZIP1"/>
    <property type="match status" value="1"/>
</dbReference>
<keyword evidence="6 11" id="KW-0863">Zinc-finger</keyword>
<keyword evidence="8 12" id="KW-0175">Coiled coil</keyword>
<dbReference type="Proteomes" id="UP001318040">
    <property type="component" value="Chromosome 21"/>
</dbReference>
<evidence type="ECO:0000313" key="18">
    <source>
        <dbReference type="RefSeq" id="XP_032813823.1"/>
    </source>
</evidence>
<dbReference type="PROSITE" id="PS50157">
    <property type="entry name" value="ZINC_FINGER_C2H2_2"/>
    <property type="match status" value="1"/>
</dbReference>
<feature type="compositionally biased region" description="Low complexity" evidence="13">
    <location>
        <begin position="518"/>
        <end position="528"/>
    </location>
</feature>
<keyword evidence="7" id="KW-0862">Zinc</keyword>
<feature type="compositionally biased region" description="Acidic residues" evidence="13">
    <location>
        <begin position="400"/>
        <end position="418"/>
    </location>
</feature>
<evidence type="ECO:0000256" key="3">
    <source>
        <dbReference type="ARBA" id="ARBA00009131"/>
    </source>
</evidence>